<proteinExistence type="predicted"/>
<evidence type="ECO:0000313" key="2">
    <source>
        <dbReference type="EMBL" id="MBD2685313.1"/>
    </source>
</evidence>
<evidence type="ECO:0000313" key="3">
    <source>
        <dbReference type="Proteomes" id="UP000660270"/>
    </source>
</evidence>
<keyword evidence="3" id="KW-1185">Reference proteome</keyword>
<comment type="caution">
    <text evidence="2">The sequence shown here is derived from an EMBL/GenBank/DDBJ whole genome shotgun (WGS) entry which is preliminary data.</text>
</comment>
<reference evidence="2 3" key="1">
    <citation type="journal article" date="2020" name="ISME J.">
        <title>Comparative genomics reveals insights into cyanobacterial evolution and habitat adaptation.</title>
        <authorList>
            <person name="Chen M.Y."/>
            <person name="Teng W.K."/>
            <person name="Zhao L."/>
            <person name="Hu C.X."/>
            <person name="Zhou Y.K."/>
            <person name="Han B.P."/>
            <person name="Song L.R."/>
            <person name="Shu W.S."/>
        </authorList>
    </citation>
    <scope>NUCLEOTIDE SEQUENCE [LARGE SCALE GENOMIC DNA]</scope>
    <source>
        <strain evidence="2 3">FACHB-1249</strain>
    </source>
</reference>
<sequence>MYHQIIQTAIIRNHELYGLYLASAIGYRIDINGSQIPLHYGEIKLTGDKYHVIPRTRPSQ</sequence>
<dbReference type="EMBL" id="JACJTM010000015">
    <property type="protein sequence ID" value="MBD2685313.1"/>
    <property type="molecule type" value="Genomic_DNA"/>
</dbReference>
<accession>A0ABR8ISU6</accession>
<feature type="domain" description="DUF6972" evidence="1">
    <location>
        <begin position="8"/>
        <end position="59"/>
    </location>
</feature>
<dbReference type="GeneID" id="78218190"/>
<dbReference type="RefSeq" id="WP_190386208.1">
    <property type="nucleotide sequence ID" value="NZ_JACJTM010000015.1"/>
</dbReference>
<evidence type="ECO:0000259" key="1">
    <source>
        <dbReference type="Pfam" id="PF22319"/>
    </source>
</evidence>
<organism evidence="2 3">
    <name type="scientific">Aphanizomenon flos-aquae FACHB-1249</name>
    <dbReference type="NCBI Taxonomy" id="2692889"/>
    <lineage>
        <taxon>Bacteria</taxon>
        <taxon>Bacillati</taxon>
        <taxon>Cyanobacteriota</taxon>
        <taxon>Cyanophyceae</taxon>
        <taxon>Nostocales</taxon>
        <taxon>Aphanizomenonaceae</taxon>
        <taxon>Aphanizomenon</taxon>
    </lineage>
</organism>
<dbReference type="Proteomes" id="UP000660270">
    <property type="component" value="Unassembled WGS sequence"/>
</dbReference>
<name>A0ABR8ISU6_APHFL</name>
<dbReference type="InterPro" id="IPR054245">
    <property type="entry name" value="DUF6972"/>
</dbReference>
<protein>
    <recommendedName>
        <fullName evidence="1">DUF6972 domain-containing protein</fullName>
    </recommendedName>
</protein>
<gene>
    <name evidence="2" type="ORF">H6G43_08750</name>
</gene>
<dbReference type="Pfam" id="PF22319">
    <property type="entry name" value="DUF6972"/>
    <property type="match status" value="1"/>
</dbReference>